<evidence type="ECO:0000313" key="1">
    <source>
        <dbReference type="EMBL" id="KAJ7068927.1"/>
    </source>
</evidence>
<dbReference type="EMBL" id="JARJCN010000144">
    <property type="protein sequence ID" value="KAJ7068927.1"/>
    <property type="molecule type" value="Genomic_DNA"/>
</dbReference>
<keyword evidence="2" id="KW-1185">Reference proteome</keyword>
<protein>
    <submittedName>
        <fullName evidence="1">Uncharacterized protein</fullName>
    </submittedName>
</protein>
<dbReference type="AlphaFoldDB" id="A0AAD6TL84"/>
<dbReference type="Proteomes" id="UP001222325">
    <property type="component" value="Unassembled WGS sequence"/>
</dbReference>
<gene>
    <name evidence="1" type="ORF">B0H15DRAFT_807358</name>
</gene>
<organism evidence="1 2">
    <name type="scientific">Mycena belliarum</name>
    <dbReference type="NCBI Taxonomy" id="1033014"/>
    <lineage>
        <taxon>Eukaryota</taxon>
        <taxon>Fungi</taxon>
        <taxon>Dikarya</taxon>
        <taxon>Basidiomycota</taxon>
        <taxon>Agaricomycotina</taxon>
        <taxon>Agaricomycetes</taxon>
        <taxon>Agaricomycetidae</taxon>
        <taxon>Agaricales</taxon>
        <taxon>Marasmiineae</taxon>
        <taxon>Mycenaceae</taxon>
        <taxon>Mycena</taxon>
    </lineage>
</organism>
<comment type="caution">
    <text evidence="1">The sequence shown here is derived from an EMBL/GenBank/DDBJ whole genome shotgun (WGS) entry which is preliminary data.</text>
</comment>
<sequence length="183" mass="20399">MSSGGTGASEAGWLCKIIAEGGQGTFFNSMNLITLNKFYNFGFGVTNFSNEVIIEAPVWSSFLSFTILDGPNGPYNLVLGVRTSLNEVTNQSNETTFLNRIWSSILCFSNPVDIDGQAQPPVKWKHRTDPRDSTLPDLDNHYICEKGQIGCLAFPGLAWGFAFKIWHSSTDLQMMDYAQYQYK</sequence>
<name>A0AAD6TL84_9AGAR</name>
<evidence type="ECO:0000313" key="2">
    <source>
        <dbReference type="Proteomes" id="UP001222325"/>
    </source>
</evidence>
<proteinExistence type="predicted"/>
<reference evidence="1" key="1">
    <citation type="submission" date="2023-03" db="EMBL/GenBank/DDBJ databases">
        <title>Massive genome expansion in bonnet fungi (Mycena s.s.) driven by repeated elements and novel gene families across ecological guilds.</title>
        <authorList>
            <consortium name="Lawrence Berkeley National Laboratory"/>
            <person name="Harder C.B."/>
            <person name="Miyauchi S."/>
            <person name="Viragh M."/>
            <person name="Kuo A."/>
            <person name="Thoen E."/>
            <person name="Andreopoulos B."/>
            <person name="Lu D."/>
            <person name="Skrede I."/>
            <person name="Drula E."/>
            <person name="Henrissat B."/>
            <person name="Morin E."/>
            <person name="Kohler A."/>
            <person name="Barry K."/>
            <person name="LaButti K."/>
            <person name="Morin E."/>
            <person name="Salamov A."/>
            <person name="Lipzen A."/>
            <person name="Mereny Z."/>
            <person name="Hegedus B."/>
            <person name="Baldrian P."/>
            <person name="Stursova M."/>
            <person name="Weitz H."/>
            <person name="Taylor A."/>
            <person name="Grigoriev I.V."/>
            <person name="Nagy L.G."/>
            <person name="Martin F."/>
            <person name="Kauserud H."/>
        </authorList>
    </citation>
    <scope>NUCLEOTIDE SEQUENCE</scope>
    <source>
        <strain evidence="1">CBHHK173m</strain>
    </source>
</reference>
<accession>A0AAD6TL84</accession>